<evidence type="ECO:0000313" key="1">
    <source>
        <dbReference type="EMBL" id="GFJ94849.1"/>
    </source>
</evidence>
<sequence>MLEQRGYAMTDVAEVRALVRDHGWATLVTGTAAGPVVSHLPVLLDPDGGDDLAVLGHLARADAELHGLGQHEVALVVQGPHGYVSPSFYVSGPYVPTWNFVVAHLHGRPDVLGPADTYEVLERTVDHFERDRPVPWRLASVAEYAHRISGGTTAFRLRPDRIVGKAKLSQDKPAADVDSVMAALDRDPTHANPALAQAMRQRLASLKG</sequence>
<gene>
    <name evidence="1" type="ORF">Prum_084910</name>
</gene>
<dbReference type="Gene3D" id="2.30.110.10">
    <property type="entry name" value="Electron Transport, Fmn-binding Protein, Chain A"/>
    <property type="match status" value="1"/>
</dbReference>
<dbReference type="Pfam" id="PF04299">
    <property type="entry name" value="FMN_bind_2"/>
    <property type="match status" value="1"/>
</dbReference>
<reference evidence="1 2" key="1">
    <citation type="submission" date="2020-03" db="EMBL/GenBank/DDBJ databases">
        <title>Whole genome shotgun sequence of Phytohabitans rumicis NBRC 108638.</title>
        <authorList>
            <person name="Komaki H."/>
            <person name="Tamura T."/>
        </authorList>
    </citation>
    <scope>NUCLEOTIDE SEQUENCE [LARGE SCALE GENOMIC DNA]</scope>
    <source>
        <strain evidence="1 2">NBRC 108638</strain>
    </source>
</reference>
<proteinExistence type="predicted"/>
<dbReference type="SUPFAM" id="SSF50475">
    <property type="entry name" value="FMN-binding split barrel"/>
    <property type="match status" value="1"/>
</dbReference>
<dbReference type="RefSeq" id="WP_173082140.1">
    <property type="nucleotide sequence ID" value="NZ_BAABJB010000070.1"/>
</dbReference>
<dbReference type="InterPro" id="IPR012349">
    <property type="entry name" value="Split_barrel_FMN-bd"/>
</dbReference>
<reference evidence="1 2" key="2">
    <citation type="submission" date="2020-03" db="EMBL/GenBank/DDBJ databases">
        <authorList>
            <person name="Ichikawa N."/>
            <person name="Kimura A."/>
            <person name="Kitahashi Y."/>
            <person name="Uohara A."/>
        </authorList>
    </citation>
    <scope>NUCLEOTIDE SEQUENCE [LARGE SCALE GENOMIC DNA]</scope>
    <source>
        <strain evidence="1 2">NBRC 108638</strain>
    </source>
</reference>
<accession>A0A6V8LJQ0</accession>
<dbReference type="EMBL" id="BLPG01000001">
    <property type="protein sequence ID" value="GFJ94849.1"/>
    <property type="molecule type" value="Genomic_DNA"/>
</dbReference>
<dbReference type="Proteomes" id="UP000482960">
    <property type="component" value="Unassembled WGS sequence"/>
</dbReference>
<protein>
    <submittedName>
        <fullName evidence="1">Transcriptional regulator</fullName>
    </submittedName>
</protein>
<keyword evidence="2" id="KW-1185">Reference proteome</keyword>
<organism evidence="1 2">
    <name type="scientific">Phytohabitans rumicis</name>
    <dbReference type="NCBI Taxonomy" id="1076125"/>
    <lineage>
        <taxon>Bacteria</taxon>
        <taxon>Bacillati</taxon>
        <taxon>Actinomycetota</taxon>
        <taxon>Actinomycetes</taxon>
        <taxon>Micromonosporales</taxon>
        <taxon>Micromonosporaceae</taxon>
    </lineage>
</organism>
<dbReference type="InterPro" id="IPR007396">
    <property type="entry name" value="TR_PAI2-type"/>
</dbReference>
<dbReference type="PANTHER" id="PTHR35802:SF1">
    <property type="entry name" value="PROTEASE SYNTHASE AND SPORULATION PROTEIN PAI 2"/>
    <property type="match status" value="1"/>
</dbReference>
<comment type="caution">
    <text evidence="1">The sequence shown here is derived from an EMBL/GenBank/DDBJ whole genome shotgun (WGS) entry which is preliminary data.</text>
</comment>
<dbReference type="AlphaFoldDB" id="A0A6V8LJQ0"/>
<dbReference type="PANTHER" id="PTHR35802">
    <property type="entry name" value="PROTEASE SYNTHASE AND SPORULATION PROTEIN PAI 2"/>
    <property type="match status" value="1"/>
</dbReference>
<dbReference type="PIRSF" id="PIRSF010372">
    <property type="entry name" value="PaiB"/>
    <property type="match status" value="1"/>
</dbReference>
<name>A0A6V8LJQ0_9ACTN</name>
<evidence type="ECO:0000313" key="2">
    <source>
        <dbReference type="Proteomes" id="UP000482960"/>
    </source>
</evidence>